<evidence type="ECO:0000313" key="3">
    <source>
        <dbReference type="Proteomes" id="UP001595696"/>
    </source>
</evidence>
<evidence type="ECO:0000313" key="2">
    <source>
        <dbReference type="EMBL" id="MFC3963493.1"/>
    </source>
</evidence>
<keyword evidence="1" id="KW-0812">Transmembrane</keyword>
<comment type="caution">
    <text evidence="2">The sequence shown here is derived from an EMBL/GenBank/DDBJ whole genome shotgun (WGS) entry which is preliminary data.</text>
</comment>
<feature type="transmembrane region" description="Helical" evidence="1">
    <location>
        <begin position="119"/>
        <end position="138"/>
    </location>
</feature>
<accession>A0ABV8DTR2</accession>
<evidence type="ECO:0008006" key="4">
    <source>
        <dbReference type="Google" id="ProtNLM"/>
    </source>
</evidence>
<dbReference type="Proteomes" id="UP001595696">
    <property type="component" value="Unassembled WGS sequence"/>
</dbReference>
<protein>
    <recommendedName>
        <fullName evidence="4">Signal transduction histidine kinase</fullName>
    </recommendedName>
</protein>
<gene>
    <name evidence="2" type="ORF">ACFO0B_16000</name>
</gene>
<dbReference type="RefSeq" id="WP_378613242.1">
    <property type="nucleotide sequence ID" value="NZ_JBHSAX010000014.1"/>
</dbReference>
<feature type="transmembrane region" description="Helical" evidence="1">
    <location>
        <begin position="158"/>
        <end position="176"/>
    </location>
</feature>
<feature type="transmembrane region" description="Helical" evidence="1">
    <location>
        <begin position="41"/>
        <end position="61"/>
    </location>
</feature>
<proteinExistence type="predicted"/>
<reference evidence="3" key="1">
    <citation type="journal article" date="2019" name="Int. J. Syst. Evol. Microbiol.">
        <title>The Global Catalogue of Microorganisms (GCM) 10K type strain sequencing project: providing services to taxonomists for standard genome sequencing and annotation.</title>
        <authorList>
            <consortium name="The Broad Institute Genomics Platform"/>
            <consortium name="The Broad Institute Genome Sequencing Center for Infectious Disease"/>
            <person name="Wu L."/>
            <person name="Ma J."/>
        </authorList>
    </citation>
    <scope>NUCLEOTIDE SEQUENCE [LARGE SCALE GENOMIC DNA]</scope>
    <source>
        <strain evidence="3">CGMCC 4.7330</strain>
    </source>
</reference>
<feature type="transmembrane region" description="Helical" evidence="1">
    <location>
        <begin position="15"/>
        <end position="34"/>
    </location>
</feature>
<keyword evidence="1" id="KW-1133">Transmembrane helix</keyword>
<organism evidence="2 3">
    <name type="scientific">Nocardia jiangsuensis</name>
    <dbReference type="NCBI Taxonomy" id="1691563"/>
    <lineage>
        <taxon>Bacteria</taxon>
        <taxon>Bacillati</taxon>
        <taxon>Actinomycetota</taxon>
        <taxon>Actinomycetes</taxon>
        <taxon>Mycobacteriales</taxon>
        <taxon>Nocardiaceae</taxon>
        <taxon>Nocardia</taxon>
    </lineage>
</organism>
<evidence type="ECO:0000256" key="1">
    <source>
        <dbReference type="SAM" id="Phobius"/>
    </source>
</evidence>
<feature type="transmembrane region" description="Helical" evidence="1">
    <location>
        <begin position="67"/>
        <end position="92"/>
    </location>
</feature>
<keyword evidence="1" id="KW-0472">Membrane</keyword>
<sequence length="345" mass="36949">MSRGDAWTLLGARTWVAWVLTGCYLLATVAQPLASWNTYTACWPVVGAVLLFTVAGVVLIATPGDPMPLWATVVIVIACPLACALQLSAFALPLQTPHQLWPVGASVVPYTFLCVRRRIVAGWIGGISLTLVCLGWTTLTGQPWGKAISISVLNAGPLMMSTLFAVTVVPAADTIYRLRAENTRRAADDAAAGAALAVRDARLRRLDRLVRPALDRIAAGPPFREAEISEFLVLEAHLRDTLRAPGLVGTELDTAVRAARERGVRVRLHDDGGLTGTDPAVRERIHRRIVEELDTVTEGVVTVRILPTGRRRAVTLVSSGADAARRLDLGRDGIATQAADSSPLP</sequence>
<keyword evidence="3" id="KW-1185">Reference proteome</keyword>
<name>A0ABV8DTR2_9NOCA</name>
<dbReference type="EMBL" id="JBHSAX010000014">
    <property type="protein sequence ID" value="MFC3963493.1"/>
    <property type="molecule type" value="Genomic_DNA"/>
</dbReference>